<feature type="region of interest" description="Disordered" evidence="1">
    <location>
        <begin position="1"/>
        <end position="51"/>
    </location>
</feature>
<evidence type="ECO:0000313" key="3">
    <source>
        <dbReference type="Proteomes" id="UP000480266"/>
    </source>
</evidence>
<feature type="compositionally biased region" description="Basic residues" evidence="1">
    <location>
        <begin position="9"/>
        <end position="23"/>
    </location>
</feature>
<name>A0A7C9VJM6_9BRAD</name>
<evidence type="ECO:0000256" key="1">
    <source>
        <dbReference type="SAM" id="MobiDB-lite"/>
    </source>
</evidence>
<reference evidence="2" key="1">
    <citation type="submission" date="2020-02" db="EMBL/GenBank/DDBJ databases">
        <title>Draft genome sequence of Candidatus Afipia apatlaquensis IBT-C3, a potential strain for decolorization of textile dyes.</title>
        <authorList>
            <person name="Sanchez-Reyes A."/>
            <person name="Breton-Deval L."/>
            <person name="Mangelson H."/>
            <person name="Sanchez-Flores A."/>
        </authorList>
    </citation>
    <scope>NUCLEOTIDE SEQUENCE [LARGE SCALE GENOMIC DNA]</scope>
    <source>
        <strain evidence="2">IBT-C3</strain>
    </source>
</reference>
<dbReference type="InterPro" id="IPR021880">
    <property type="entry name" value="DUF3489"/>
</dbReference>
<comment type="caution">
    <text evidence="2">The sequence shown here is derived from an EMBL/GenBank/DDBJ whole genome shotgun (WGS) entry which is preliminary data.</text>
</comment>
<feature type="compositionally biased region" description="Polar residues" evidence="1">
    <location>
        <begin position="33"/>
        <end position="47"/>
    </location>
</feature>
<protein>
    <submittedName>
        <fullName evidence="2">DUF3489 domain-containing protein</fullName>
    </submittedName>
</protein>
<dbReference type="EMBL" id="JAAMRR010000396">
    <property type="protein sequence ID" value="NGX95095.1"/>
    <property type="molecule type" value="Genomic_DNA"/>
</dbReference>
<sequence>MAKPGSTKSKSRTKVSAKRRKPTAARGSGKTPAITQPSSRSPKTSNPAPEPFKQDTVLAMLRQPGGTTIAAIMKATTWQQHSVRGFFAGVVRKKMNLSLTSEKVDGERRYRIGKATASK</sequence>
<dbReference type="Pfam" id="PF11994">
    <property type="entry name" value="DUF3489"/>
    <property type="match status" value="1"/>
</dbReference>
<proteinExistence type="predicted"/>
<organism evidence="2 3">
    <name type="scientific">Candidatus Afipia apatlaquensis</name>
    <dbReference type="NCBI Taxonomy" id="2712852"/>
    <lineage>
        <taxon>Bacteria</taxon>
        <taxon>Pseudomonadati</taxon>
        <taxon>Pseudomonadota</taxon>
        <taxon>Alphaproteobacteria</taxon>
        <taxon>Hyphomicrobiales</taxon>
        <taxon>Nitrobacteraceae</taxon>
        <taxon>Afipia</taxon>
    </lineage>
</organism>
<dbReference type="Proteomes" id="UP000480266">
    <property type="component" value="Unassembled WGS sequence"/>
</dbReference>
<keyword evidence="3" id="KW-1185">Reference proteome</keyword>
<evidence type="ECO:0000313" key="2">
    <source>
        <dbReference type="EMBL" id="NGX95095.1"/>
    </source>
</evidence>
<gene>
    <name evidence="2" type="ORF">G4V63_07660</name>
</gene>
<accession>A0A7C9VJM6</accession>
<dbReference type="AlphaFoldDB" id="A0A7C9VJM6"/>